<dbReference type="CTD" id="20330344"/>
<protein>
    <recommendedName>
        <fullName evidence="6">Protein kinase domain-containing protein</fullName>
    </recommendedName>
</protein>
<dbReference type="OrthoDB" id="63267at2759"/>
<evidence type="ECO:0000256" key="3">
    <source>
        <dbReference type="ARBA" id="ARBA00022741"/>
    </source>
</evidence>
<sequence length="48" mass="5536">MGIIYRDLKPENVLLDIEGHVKLTDFGLSKERVDCDHLTHTFCGTIEY</sequence>
<gene>
    <name evidence="7" type="ORF">T265_16179</name>
</gene>
<name>A0A074Z4N6_OPIVI</name>
<keyword evidence="8" id="KW-1185">Reference proteome</keyword>
<dbReference type="Gene3D" id="1.10.510.10">
    <property type="entry name" value="Transferase(Phosphotransferase) domain 1"/>
    <property type="match status" value="1"/>
</dbReference>
<evidence type="ECO:0000256" key="4">
    <source>
        <dbReference type="ARBA" id="ARBA00022777"/>
    </source>
</evidence>
<evidence type="ECO:0000259" key="6">
    <source>
        <dbReference type="PROSITE" id="PS50011"/>
    </source>
</evidence>
<keyword evidence="1" id="KW-0723">Serine/threonine-protein kinase</keyword>
<dbReference type="InterPro" id="IPR011009">
    <property type="entry name" value="Kinase-like_dom_sf"/>
</dbReference>
<dbReference type="KEGG" id="ovi:T265_16179"/>
<evidence type="ECO:0000313" key="8">
    <source>
        <dbReference type="Proteomes" id="UP000054324"/>
    </source>
</evidence>
<keyword evidence="2" id="KW-0808">Transferase</keyword>
<feature type="non-terminal residue" evidence="7">
    <location>
        <position position="48"/>
    </location>
</feature>
<accession>A0A074Z4N6</accession>
<evidence type="ECO:0000256" key="2">
    <source>
        <dbReference type="ARBA" id="ARBA00022679"/>
    </source>
</evidence>
<organism evidence="7 8">
    <name type="scientific">Opisthorchis viverrini</name>
    <name type="common">Southeast Asian liver fluke</name>
    <dbReference type="NCBI Taxonomy" id="6198"/>
    <lineage>
        <taxon>Eukaryota</taxon>
        <taxon>Metazoa</taxon>
        <taxon>Spiralia</taxon>
        <taxon>Lophotrochozoa</taxon>
        <taxon>Platyhelminthes</taxon>
        <taxon>Trematoda</taxon>
        <taxon>Digenea</taxon>
        <taxon>Opisthorchiida</taxon>
        <taxon>Opisthorchiata</taxon>
        <taxon>Opisthorchiidae</taxon>
        <taxon>Opisthorchis</taxon>
    </lineage>
</organism>
<feature type="domain" description="Protein kinase" evidence="6">
    <location>
        <begin position="1"/>
        <end position="48"/>
    </location>
</feature>
<dbReference type="Pfam" id="PF00069">
    <property type="entry name" value="Pkinase"/>
    <property type="match status" value="1"/>
</dbReference>
<proteinExistence type="predicted"/>
<dbReference type="SUPFAM" id="SSF56112">
    <property type="entry name" value="Protein kinase-like (PK-like)"/>
    <property type="match status" value="1"/>
</dbReference>
<dbReference type="GO" id="GO:0004674">
    <property type="term" value="F:protein serine/threonine kinase activity"/>
    <property type="evidence" value="ECO:0007669"/>
    <property type="project" value="UniProtKB-KW"/>
</dbReference>
<dbReference type="InterPro" id="IPR000719">
    <property type="entry name" value="Prot_kinase_dom"/>
</dbReference>
<evidence type="ECO:0000256" key="5">
    <source>
        <dbReference type="ARBA" id="ARBA00022840"/>
    </source>
</evidence>
<evidence type="ECO:0000313" key="7">
    <source>
        <dbReference type="EMBL" id="KER18260.1"/>
    </source>
</evidence>
<dbReference type="STRING" id="6198.A0A074Z4N6"/>
<dbReference type="PROSITE" id="PS50011">
    <property type="entry name" value="PROTEIN_KINASE_DOM"/>
    <property type="match status" value="1"/>
</dbReference>
<keyword evidence="4" id="KW-0418">Kinase</keyword>
<dbReference type="PROSITE" id="PS00108">
    <property type="entry name" value="PROTEIN_KINASE_ST"/>
    <property type="match status" value="1"/>
</dbReference>
<dbReference type="InterPro" id="IPR008271">
    <property type="entry name" value="Ser/Thr_kinase_AS"/>
</dbReference>
<keyword evidence="3" id="KW-0547">Nucleotide-binding</keyword>
<dbReference type="PANTHER" id="PTHR24351">
    <property type="entry name" value="RIBOSOMAL PROTEIN S6 KINASE"/>
    <property type="match status" value="1"/>
</dbReference>
<evidence type="ECO:0000256" key="1">
    <source>
        <dbReference type="ARBA" id="ARBA00022527"/>
    </source>
</evidence>
<reference evidence="7 8" key="1">
    <citation type="submission" date="2013-11" db="EMBL/GenBank/DDBJ databases">
        <title>Opisthorchis viverrini - life in the bile duct.</title>
        <authorList>
            <person name="Young N.D."/>
            <person name="Nagarajan N."/>
            <person name="Lin S.J."/>
            <person name="Korhonen P.K."/>
            <person name="Jex A.R."/>
            <person name="Hall R.S."/>
            <person name="Safavi-Hemami H."/>
            <person name="Kaewkong W."/>
            <person name="Bertrand D."/>
            <person name="Gao S."/>
            <person name="Seet Q."/>
            <person name="Wongkham S."/>
            <person name="Teh B.T."/>
            <person name="Wongkham C."/>
            <person name="Intapan P.M."/>
            <person name="Maleewong W."/>
            <person name="Yang X."/>
            <person name="Hu M."/>
            <person name="Wang Z."/>
            <person name="Hofmann A."/>
            <person name="Sternberg P.W."/>
            <person name="Tan P."/>
            <person name="Wang J."/>
            <person name="Gasser R.B."/>
        </authorList>
    </citation>
    <scope>NUCLEOTIDE SEQUENCE [LARGE SCALE GENOMIC DNA]</scope>
</reference>
<keyword evidence="5" id="KW-0067">ATP-binding</keyword>
<dbReference type="GeneID" id="20330344"/>
<dbReference type="AlphaFoldDB" id="A0A074Z4N6"/>
<dbReference type="GO" id="GO:0005524">
    <property type="term" value="F:ATP binding"/>
    <property type="evidence" value="ECO:0007669"/>
    <property type="project" value="UniProtKB-KW"/>
</dbReference>
<dbReference type="EMBL" id="KL604954">
    <property type="protein sequence ID" value="KER18260.1"/>
    <property type="molecule type" value="Genomic_DNA"/>
</dbReference>
<dbReference type="RefSeq" id="XP_009177993.1">
    <property type="nucleotide sequence ID" value="XM_009179729.1"/>
</dbReference>
<dbReference type="Proteomes" id="UP000054324">
    <property type="component" value="Unassembled WGS sequence"/>
</dbReference>